<dbReference type="Gene3D" id="3.40.50.1820">
    <property type="entry name" value="alpha/beta hydrolase"/>
    <property type="match status" value="1"/>
</dbReference>
<dbReference type="InParanoid" id="A0A163KBH1"/>
<dbReference type="AlphaFoldDB" id="A0A163KBH1"/>
<dbReference type="PANTHER" id="PTHR43194:SF2">
    <property type="entry name" value="PEROXISOMAL MEMBRANE PROTEIN LPX1"/>
    <property type="match status" value="1"/>
</dbReference>
<evidence type="ECO:0000259" key="1">
    <source>
        <dbReference type="Pfam" id="PF12146"/>
    </source>
</evidence>
<sequence>MTVTEYITDTFVDTYHPSLPLFTYVHSPYSRFDAQGKPLILLLHGAGGDHHHFDDVFPLLIENGHYTMVADIRYHGRSQPTDHHANPVFDFEVILQDLDRALAWFRKRHGLTELPIVLGGISMGGMIAQAYALRLLSAYKNSPVKIQAQIGIGCAHILIPDPAIPWLTLYKAASYEDTRIMIPAARQSIADSANSRLGKARSASSLCLVDDKTLFCCFRACANALPTCTHELSSIPQLLLRGESDLHTKDVMEAWYSNATKTAQTKTVYQVIPSAGHLVTMDKGYQTAEHIITFLTSQ</sequence>
<dbReference type="STRING" id="4829.A0A163KBH1"/>
<dbReference type="OrthoDB" id="408373at2759"/>
<organism evidence="2">
    <name type="scientific">Absidia glauca</name>
    <name type="common">Pin mould</name>
    <dbReference type="NCBI Taxonomy" id="4829"/>
    <lineage>
        <taxon>Eukaryota</taxon>
        <taxon>Fungi</taxon>
        <taxon>Fungi incertae sedis</taxon>
        <taxon>Mucoromycota</taxon>
        <taxon>Mucoromycotina</taxon>
        <taxon>Mucoromycetes</taxon>
        <taxon>Mucorales</taxon>
        <taxon>Cunninghamellaceae</taxon>
        <taxon>Absidia</taxon>
    </lineage>
</organism>
<dbReference type="Pfam" id="PF12146">
    <property type="entry name" value="Hydrolase_4"/>
    <property type="match status" value="1"/>
</dbReference>
<protein>
    <recommendedName>
        <fullName evidence="1">Serine aminopeptidase S33 domain-containing protein</fullName>
    </recommendedName>
</protein>
<dbReference type="InterPro" id="IPR050228">
    <property type="entry name" value="Carboxylesterase_BioH"/>
</dbReference>
<dbReference type="InterPro" id="IPR029058">
    <property type="entry name" value="AB_hydrolase_fold"/>
</dbReference>
<name>A0A163KBH1_ABSGL</name>
<dbReference type="InterPro" id="IPR022742">
    <property type="entry name" value="Hydrolase_4"/>
</dbReference>
<proteinExistence type="predicted"/>
<accession>A0A163KBH1</accession>
<reference evidence="2" key="1">
    <citation type="submission" date="2016-04" db="EMBL/GenBank/DDBJ databases">
        <authorList>
            <person name="Evans L.H."/>
            <person name="Alamgir A."/>
            <person name="Owens N."/>
            <person name="Weber N.D."/>
            <person name="Virtaneva K."/>
            <person name="Barbian K."/>
            <person name="Babar A."/>
            <person name="Rosenke K."/>
        </authorList>
    </citation>
    <scope>NUCLEOTIDE SEQUENCE [LARGE SCALE GENOMIC DNA]</scope>
    <source>
        <strain evidence="2">CBS 101.48</strain>
    </source>
</reference>
<evidence type="ECO:0000313" key="2">
    <source>
        <dbReference type="EMBL" id="SAM05863.1"/>
    </source>
</evidence>
<evidence type="ECO:0000313" key="3">
    <source>
        <dbReference type="Proteomes" id="UP000078561"/>
    </source>
</evidence>
<keyword evidence="3" id="KW-1185">Reference proteome</keyword>
<gene>
    <name evidence="2" type="primary">ABSGL_11738.1 scaffold 12318</name>
</gene>
<dbReference type="OMA" id="QIQLFMA"/>
<feature type="domain" description="Serine aminopeptidase S33" evidence="1">
    <location>
        <begin position="37"/>
        <end position="282"/>
    </location>
</feature>
<dbReference type="Proteomes" id="UP000078561">
    <property type="component" value="Unassembled WGS sequence"/>
</dbReference>
<dbReference type="SUPFAM" id="SSF53474">
    <property type="entry name" value="alpha/beta-Hydrolases"/>
    <property type="match status" value="1"/>
</dbReference>
<dbReference type="PANTHER" id="PTHR43194">
    <property type="entry name" value="HYDROLASE ALPHA/BETA FOLD FAMILY"/>
    <property type="match status" value="1"/>
</dbReference>
<dbReference type="EMBL" id="LT554473">
    <property type="protein sequence ID" value="SAM05863.1"/>
    <property type="molecule type" value="Genomic_DNA"/>
</dbReference>